<dbReference type="Proteomes" id="UP000838412">
    <property type="component" value="Chromosome 9"/>
</dbReference>
<dbReference type="SUPFAM" id="SSF50978">
    <property type="entry name" value="WD40 repeat-like"/>
    <property type="match status" value="2"/>
</dbReference>
<dbReference type="InterPro" id="IPR007714">
    <property type="entry name" value="CFA20_dom"/>
</dbReference>
<feature type="domain" description="CFA20" evidence="5">
    <location>
        <begin position="143"/>
        <end position="194"/>
    </location>
</feature>
<dbReference type="InterPro" id="IPR036322">
    <property type="entry name" value="WD40_repeat_dom_sf"/>
</dbReference>
<dbReference type="SUPFAM" id="SSF63829">
    <property type="entry name" value="Calcium-dependent phosphotriesterase"/>
    <property type="match status" value="1"/>
</dbReference>
<feature type="region of interest" description="Disordered" evidence="4">
    <location>
        <begin position="1047"/>
        <end position="1072"/>
    </location>
</feature>
<dbReference type="SMART" id="SM00320">
    <property type="entry name" value="WD40"/>
    <property type="match status" value="21"/>
</dbReference>
<feature type="compositionally biased region" description="Polar residues" evidence="4">
    <location>
        <begin position="356"/>
        <end position="366"/>
    </location>
</feature>
<feature type="repeat" description="WD" evidence="3">
    <location>
        <begin position="737"/>
        <end position="778"/>
    </location>
</feature>
<dbReference type="PANTHER" id="PTHR13720:SF24">
    <property type="entry name" value="WD REPEAT-CONTAINING PROTEIN 90"/>
    <property type="match status" value="1"/>
</dbReference>
<dbReference type="InterPro" id="IPR055441">
    <property type="entry name" value="Beta-prop_WDR90_POC16_2nd"/>
</dbReference>
<accession>A0A8K0ACP8</accession>
<sequence>MSKLWQHPYVNVFKHLNVAEWKKASKEGEVSTIMDKTLKSSVYRVTGSVPAGNYIQLPKTASQSLGLTGRFLYLLFKPIPGKYFVVHLDVATQDGLVIRISFSNLFREFKSTATWLQFPYVCHAARGSVQELASIGNHDNLGPAPAAMRWTVLMLDLHYILSVYLNQRYAYLKSVRLCANLFVKNMFTSDMEYEPGLSLSEAKKTGVLAHGVIPMPREMAFPIPKGETWHGRYDFVRFPSATKKPPFDSIQRGDKTTQVSQFAEPGTISPKRTEPKEVLTNRPIRNPVSSINHITSPKRRSHKRRPITASLPPVGVATATSSESSIAVQPVGDEVHVYAHPTDEVVVHRHDEDTGRVSSVRASVPSTAGPIRSSIPKHTAPRPPAPVIKKSRHRMLKPDPILKLKRIVGFGGSTTRDTLWTANGQEIVYPCHAVIVAMETDNGHQRFLIGHTDKVSALSFDGYSRLLASAQTGSTAVVRVWRFHNGECLAVFKTHVHSAHSLSFSQDGDVLCGVGKDGHGKNMVVVWDTSRVTRGGNVDVLAKAHTDVDIAQLRLAPHDPTRMVSCGRDNIRFWRLKHGSLRSAPVSLGEYHAMEFTDIMFPVTADRESHTSERKLVYASTRSGYIFEVNAADISIHHVRRLLPVDPGPHREKPTFHSVAGGIAVNAIYVNESFCVTGSDDGYLRLWPLDFTSVFLEAEHEGPVTAVRASHDGLKVLAGTGNLGILDIPTRSYTTVMRSHTDRISDMSLDMTRAHIATVSADHTIRVWDMTNFKQLYDFSAPKECPCAVAYHPSQQVLACGFENGCIRVFNVANTSLIAEHKQHRGKVVGVTFSPSGSYLYSADYFGTLVMYSTTEPDYAIIRVLGNMVARSEAHAPHALTMSEDSRHLAFVGPSDFTVSVVDARSLDEVLRVDITSMEPDVARSVVDRAVRVHFSPAAARQLLVATSSNRLLRLDARTGRLLNEVSNIHRSSCSSLAVSQDCRHLVTAGDRVLKVWDYHMRLDINFQVFIGHSEAISGVGFTPDGTGLVTVGDAMFLWDVMANVKKPEEPGGRTPKKTWHEADPATDEPVPGVRDQLLLDTSYQPRPAPIPTRYSPPNISSIHPTMNGEMHTDELRSETESEMGGAEVLIGPDLTDRTDEETDTATDAEYPQPESLGHSHRVQPHQRVVSPGKKAAGMVLDPRLEESSTSHDQPLVKKHFVPREKSSNLAQRRYTAPPNQAGLTLQAVIGYNGNGRGNMVWNSDTGVFAYTSGCVVILEDLNSGEQKHLTGHVEEVSTLALQNDCQVLVSASGSRGLVKSQVCVWDLQKNTCRQVLHYHQHNIVCLAYSRDDRFLVTVGDYRECTIALWSTLDYSLLTATKTALPIHDLSWDPFNANEFTSVGQGGSIFFWLVDETNNKTVLNVHEADVPKEILQSQSVVPTPVDFTALCYSADNILYVGGSNGVVSAWDTRQNMCFMHWTADSGEIGILVCKAARLVTGSTSQRLRLWAVVGVGDMRIPTQFNITETKGLTMDDEMVLDGQVTCAAFDDTMDLGIVGTTGGTLWYINWVERTNIRLVSGHGSRINGLGFSNDSYFATCGDDGSLHVWSVQDREQTLQFQVVDQSCTCVAFSSRAHPPPTRVGSDDVSSTYMVAGYSDGTVRMFELDSVEMVLKMHPHAVAITAVTFAADGRAILSGASDGLIAVSSPTTGMTLRILNDHKGAPITAMDTIFKQENDYGVTAPILWLATSADRRVSVWAADWTRDLCELVDWMSFPAPAFDPDGNVVRKTDLAYYASLPPSLAQFVPDDPDTVVYTGYGMQRQVQYYSLTHRKVLRTSALTNWVQTMDVSPKGNLLAFGDNERLVKMMDFQEGSFQDFVAHCDAVHLVRFTPSGKLLFTVAHNEIMVWEVAL</sequence>
<evidence type="ECO:0000256" key="1">
    <source>
        <dbReference type="ARBA" id="ARBA00022574"/>
    </source>
</evidence>
<feature type="domain" description="CFA20" evidence="5">
    <location>
        <begin position="3"/>
        <end position="121"/>
    </location>
</feature>
<dbReference type="Pfam" id="PF05018">
    <property type="entry name" value="CFA20_dom"/>
    <property type="match status" value="2"/>
</dbReference>
<feature type="region of interest" description="Disordered" evidence="4">
    <location>
        <begin position="1084"/>
        <end position="1109"/>
    </location>
</feature>
<dbReference type="PROSITE" id="PS00678">
    <property type="entry name" value="WD_REPEATS_1"/>
    <property type="match status" value="1"/>
</dbReference>
<dbReference type="InterPro" id="IPR011047">
    <property type="entry name" value="Quinoprotein_ADH-like_sf"/>
</dbReference>
<evidence type="ECO:0000313" key="8">
    <source>
        <dbReference type="EMBL" id="CAH1273529.1"/>
    </source>
</evidence>
<feature type="repeat" description="WD" evidence="3">
    <location>
        <begin position="1559"/>
        <end position="1599"/>
    </location>
</feature>
<feature type="compositionally biased region" description="Polar residues" evidence="4">
    <location>
        <begin position="1096"/>
        <end position="1105"/>
    </location>
</feature>
<dbReference type="OrthoDB" id="6252103at2759"/>
<feature type="region of interest" description="Disordered" evidence="4">
    <location>
        <begin position="352"/>
        <end position="386"/>
    </location>
</feature>
<dbReference type="FunFam" id="2.130.10.10:FF:003525">
    <property type="entry name" value="WD repeat domain 90"/>
    <property type="match status" value="1"/>
</dbReference>
<name>A0A8K0ACP8_BRALA</name>
<dbReference type="Pfam" id="PF23393">
    <property type="entry name" value="Beta-prop_WDR90_POC16_2nd"/>
    <property type="match status" value="1"/>
</dbReference>
<reference evidence="8" key="1">
    <citation type="submission" date="2022-01" db="EMBL/GenBank/DDBJ databases">
        <authorList>
            <person name="Braso-Vives M."/>
        </authorList>
    </citation>
    <scope>NUCLEOTIDE SEQUENCE</scope>
</reference>
<feature type="region of interest" description="Disordered" evidence="4">
    <location>
        <begin position="246"/>
        <end position="273"/>
    </location>
</feature>
<dbReference type="InterPro" id="IPR050630">
    <property type="entry name" value="WD_repeat_EMAP"/>
</dbReference>
<dbReference type="Pfam" id="PF00400">
    <property type="entry name" value="WD40"/>
    <property type="match status" value="2"/>
</dbReference>
<evidence type="ECO:0000256" key="4">
    <source>
        <dbReference type="SAM" id="MobiDB-lite"/>
    </source>
</evidence>
<feature type="region of interest" description="Disordered" evidence="4">
    <location>
        <begin position="1136"/>
        <end position="1171"/>
    </location>
</feature>
<keyword evidence="9" id="KW-1185">Reference proteome</keyword>
<keyword evidence="2" id="KW-0677">Repeat</keyword>
<organism evidence="8 9">
    <name type="scientific">Branchiostoma lanceolatum</name>
    <name type="common">Common lancelet</name>
    <name type="synonym">Amphioxus lanceolatum</name>
    <dbReference type="NCBI Taxonomy" id="7740"/>
    <lineage>
        <taxon>Eukaryota</taxon>
        <taxon>Metazoa</taxon>
        <taxon>Chordata</taxon>
        <taxon>Cephalochordata</taxon>
        <taxon>Leptocardii</taxon>
        <taxon>Amphioxiformes</taxon>
        <taxon>Branchiostomatidae</taxon>
        <taxon>Branchiostoma</taxon>
    </lineage>
</organism>
<dbReference type="PANTHER" id="PTHR13720">
    <property type="entry name" value="WD-40 REPEAT PROTEIN"/>
    <property type="match status" value="1"/>
</dbReference>
<evidence type="ECO:0000259" key="6">
    <source>
        <dbReference type="Pfam" id="PF23342"/>
    </source>
</evidence>
<evidence type="ECO:0000313" key="9">
    <source>
        <dbReference type="Proteomes" id="UP000838412"/>
    </source>
</evidence>
<evidence type="ECO:0000256" key="3">
    <source>
        <dbReference type="PROSITE-ProRule" id="PRU00221"/>
    </source>
</evidence>
<feature type="domain" description="WDR90 4th beta-propeller" evidence="6">
    <location>
        <begin position="1567"/>
        <end position="1892"/>
    </location>
</feature>
<dbReference type="GO" id="GO:0005814">
    <property type="term" value="C:centriole"/>
    <property type="evidence" value="ECO:0007669"/>
    <property type="project" value="TreeGrafter"/>
</dbReference>
<evidence type="ECO:0000259" key="7">
    <source>
        <dbReference type="Pfam" id="PF23393"/>
    </source>
</evidence>
<dbReference type="PROSITE" id="PS50294">
    <property type="entry name" value="WD_REPEATS_REGION"/>
    <property type="match status" value="2"/>
</dbReference>
<dbReference type="InterPro" id="IPR055440">
    <property type="entry name" value="Beta-prop_WDR90_4th"/>
</dbReference>
<keyword evidence="1 3" id="KW-0853">WD repeat</keyword>
<dbReference type="GO" id="GO:0005929">
    <property type="term" value="C:cilium"/>
    <property type="evidence" value="ECO:0007669"/>
    <property type="project" value="UniProtKB-ARBA"/>
</dbReference>
<dbReference type="PROSITE" id="PS50082">
    <property type="entry name" value="WD_REPEATS_2"/>
    <property type="match status" value="2"/>
</dbReference>
<protein>
    <submittedName>
        <fullName evidence="8">WDR90 protein</fullName>
    </submittedName>
</protein>
<dbReference type="FunFam" id="2.130.10.10:FF:001417">
    <property type="entry name" value="WD repeat domain 90"/>
    <property type="match status" value="1"/>
</dbReference>
<dbReference type="InterPro" id="IPR019775">
    <property type="entry name" value="WD40_repeat_CS"/>
</dbReference>
<dbReference type="Pfam" id="PF23342">
    <property type="entry name" value="WDR90_beta-prop_4th"/>
    <property type="match status" value="1"/>
</dbReference>
<proteinExistence type="predicted"/>
<dbReference type="InterPro" id="IPR001680">
    <property type="entry name" value="WD40_rpt"/>
</dbReference>
<dbReference type="SUPFAM" id="SSF50998">
    <property type="entry name" value="Quinoprotein alcohol dehydrogenase-like"/>
    <property type="match status" value="1"/>
</dbReference>
<feature type="domain" description="WDR90/POC16 second beta-propeller" evidence="7">
    <location>
        <begin position="748"/>
        <end position="1040"/>
    </location>
</feature>
<evidence type="ECO:0000259" key="5">
    <source>
        <dbReference type="Pfam" id="PF05018"/>
    </source>
</evidence>
<dbReference type="Gene3D" id="2.130.10.10">
    <property type="entry name" value="YVTN repeat-like/Quinoprotein amine dehydrogenase"/>
    <property type="match status" value="6"/>
</dbReference>
<gene>
    <name evidence="8" type="primary">WDR90</name>
    <name evidence="8" type="ORF">BLAG_LOCUS24842</name>
</gene>
<dbReference type="FunFam" id="2.130.10.10:FF:001066">
    <property type="entry name" value="WD repeat domain 90"/>
    <property type="match status" value="1"/>
</dbReference>
<dbReference type="EMBL" id="OV696694">
    <property type="protein sequence ID" value="CAH1273529.1"/>
    <property type="molecule type" value="Genomic_DNA"/>
</dbReference>
<evidence type="ECO:0000256" key="2">
    <source>
        <dbReference type="ARBA" id="ARBA00022737"/>
    </source>
</evidence>
<dbReference type="InterPro" id="IPR015943">
    <property type="entry name" value="WD40/YVTN_repeat-like_dom_sf"/>
</dbReference>